<feature type="region of interest" description="Disordered" evidence="1">
    <location>
        <begin position="355"/>
        <end position="397"/>
    </location>
</feature>
<feature type="region of interest" description="Disordered" evidence="1">
    <location>
        <begin position="424"/>
        <end position="447"/>
    </location>
</feature>
<keyword evidence="4" id="KW-1185">Reference proteome</keyword>
<reference evidence="3 4" key="1">
    <citation type="submission" date="2019-08" db="EMBL/GenBank/DDBJ databases">
        <title>Paraburkholderia sp. DCY113.</title>
        <authorList>
            <person name="Kang J."/>
        </authorList>
    </citation>
    <scope>NUCLEOTIDE SEQUENCE [LARGE SCALE GENOMIC DNA]</scope>
    <source>
        <strain evidence="3 4">DCY113</strain>
    </source>
</reference>
<dbReference type="AlphaFoldDB" id="A0A5B0GWR0"/>
<protein>
    <recommendedName>
        <fullName evidence="5">Zinc ribbon domain-containing protein</fullName>
    </recommendedName>
</protein>
<dbReference type="EMBL" id="VTUZ01000017">
    <property type="protein sequence ID" value="KAA1007314.1"/>
    <property type="molecule type" value="Genomic_DNA"/>
</dbReference>
<sequence length="447" mass="45813">MSTQTALGHSFPTLCKRCGGALYRQVNYCPYCGAAHPLDESPHKRSALSGSRAEAMSPAGQHFDDEPDVRGETDLTTRAAHPADALARQAVRPTSLVSTAAPVPPPQEFDDDPPPYPAYNTGLTARKVLLAIGAVFLLALGYALYVLFSDSSDTEDNVGDQTTVATQDARSTTGTIAPFAAPAQPDRPVATIKPAISDNAVKAAPAVAVRPATPDNVVKATPVVPATPAPPPAVTAPPVIAAPAKPAQQFRDASQALQSARLAFRANDLSAAQASLAAAQSLQPGNADVQNLAADLRPLIARRDSALQAAQTCVAQQSWPCARQHANEALAIDTGNDTAKLILARVIRETGWAPLNPHAGGAAPAQGKPLAQAQPAPGSQAVQLQTPLPPGMPANDQLIATAPSATAAGGGANGNSLVAHERAIKGSGWHRSPSIGGKLAANPSPSQ</sequence>
<keyword evidence="2" id="KW-1133">Transmembrane helix</keyword>
<organism evidence="3 4">
    <name type="scientific">Paraburkholderia panacisoli</name>
    <dbReference type="NCBI Taxonomy" id="2603818"/>
    <lineage>
        <taxon>Bacteria</taxon>
        <taxon>Pseudomonadati</taxon>
        <taxon>Pseudomonadota</taxon>
        <taxon>Betaproteobacteria</taxon>
        <taxon>Burkholderiales</taxon>
        <taxon>Burkholderiaceae</taxon>
        <taxon>Paraburkholderia</taxon>
    </lineage>
</organism>
<evidence type="ECO:0000256" key="1">
    <source>
        <dbReference type="SAM" id="MobiDB-lite"/>
    </source>
</evidence>
<evidence type="ECO:0000256" key="2">
    <source>
        <dbReference type="SAM" id="Phobius"/>
    </source>
</evidence>
<keyword evidence="2" id="KW-0812">Transmembrane</keyword>
<accession>A0A5B0GWR0</accession>
<evidence type="ECO:0000313" key="4">
    <source>
        <dbReference type="Proteomes" id="UP000325273"/>
    </source>
</evidence>
<evidence type="ECO:0000313" key="3">
    <source>
        <dbReference type="EMBL" id="KAA1007314.1"/>
    </source>
</evidence>
<feature type="region of interest" description="Disordered" evidence="1">
    <location>
        <begin position="40"/>
        <end position="68"/>
    </location>
</feature>
<proteinExistence type="predicted"/>
<feature type="transmembrane region" description="Helical" evidence="2">
    <location>
        <begin position="128"/>
        <end position="148"/>
    </location>
</feature>
<name>A0A5B0GWR0_9BURK</name>
<dbReference type="Proteomes" id="UP000325273">
    <property type="component" value="Unassembled WGS sequence"/>
</dbReference>
<gene>
    <name evidence="3" type="ORF">FVF58_24640</name>
</gene>
<evidence type="ECO:0008006" key="5">
    <source>
        <dbReference type="Google" id="ProtNLM"/>
    </source>
</evidence>
<keyword evidence="2" id="KW-0472">Membrane</keyword>
<comment type="caution">
    <text evidence="3">The sequence shown here is derived from an EMBL/GenBank/DDBJ whole genome shotgun (WGS) entry which is preliminary data.</text>
</comment>
<dbReference type="RefSeq" id="WP_149672439.1">
    <property type="nucleotide sequence ID" value="NZ_VTUZ01000017.1"/>
</dbReference>